<dbReference type="Proteomes" id="UP000487757">
    <property type="component" value="Unassembled WGS sequence"/>
</dbReference>
<name>A0A7K0G3C9_9SPHI</name>
<reference evidence="1 2" key="1">
    <citation type="submission" date="2019-11" db="EMBL/GenBank/DDBJ databases">
        <title>Pedobacter petrophilus genome.</title>
        <authorList>
            <person name="Feldbauer M.J."/>
            <person name="Newman J.D."/>
        </authorList>
    </citation>
    <scope>NUCLEOTIDE SEQUENCE [LARGE SCALE GENOMIC DNA]</scope>
    <source>
        <strain evidence="1 2">LMG 29686</strain>
    </source>
</reference>
<evidence type="ECO:0000313" key="2">
    <source>
        <dbReference type="Proteomes" id="UP000487757"/>
    </source>
</evidence>
<dbReference type="AlphaFoldDB" id="A0A7K0G3C9"/>
<proteinExistence type="predicted"/>
<dbReference type="EMBL" id="WKKH01000041">
    <property type="protein sequence ID" value="MRX78142.1"/>
    <property type="molecule type" value="Genomic_DNA"/>
</dbReference>
<dbReference type="OrthoDB" id="1274803at2"/>
<gene>
    <name evidence="1" type="ORF">GJU39_18850</name>
</gene>
<sequence length="176" mass="19358">MKRLILSSAASLIILSSYREKTESQVAIQAPASSVFAASYTDISAEQRSNQSAEPTDAAIPSTWVGKYSAYFTYGDIAGQNAGWELDIKITNSKITAEGKGFQMAFLDELSAKAIGSKLILTHLKNVSGYRTGKSMIPEFILINDHGKFYVQSKWIDGDVKEKPEQFGYKIDKTTL</sequence>
<organism evidence="1 2">
    <name type="scientific">Pedobacter petrophilus</name>
    <dbReference type="NCBI Taxonomy" id="1908241"/>
    <lineage>
        <taxon>Bacteria</taxon>
        <taxon>Pseudomonadati</taxon>
        <taxon>Bacteroidota</taxon>
        <taxon>Sphingobacteriia</taxon>
        <taxon>Sphingobacteriales</taxon>
        <taxon>Sphingobacteriaceae</taxon>
        <taxon>Pedobacter</taxon>
    </lineage>
</organism>
<keyword evidence="2" id="KW-1185">Reference proteome</keyword>
<protein>
    <submittedName>
        <fullName evidence="1">Uncharacterized protein</fullName>
    </submittedName>
</protein>
<evidence type="ECO:0000313" key="1">
    <source>
        <dbReference type="EMBL" id="MRX78142.1"/>
    </source>
</evidence>
<accession>A0A7K0G3C9</accession>
<comment type="caution">
    <text evidence="1">The sequence shown here is derived from an EMBL/GenBank/DDBJ whole genome shotgun (WGS) entry which is preliminary data.</text>
</comment>
<dbReference type="RefSeq" id="WP_154282552.1">
    <property type="nucleotide sequence ID" value="NZ_JBHUJQ010000001.1"/>
</dbReference>